<sequence length="220" mass="23530">MHLNPDELMLQHSSYLQILFDFILFSSLNAVRVSANGRRVRRVTSDAGGGSSRHVRGARRSASLTRLRGSDTVQAGERASEPGTGNSTQTPQLQQLQQLHSAGPQPQLYHRFIPVSGPGGQPRCSLSEPAVGAAARGEGRQAGREGAIPVREEPLNRRTGEEGDGSSEGETETRGPAATRTRFTDSATGRSPASSSSGTAAEEAKCRRVMRIPPGRFSER</sequence>
<gene>
    <name evidence="2" type="ORF">PLEPLA_LOCUS43496</name>
</gene>
<dbReference type="Proteomes" id="UP001153269">
    <property type="component" value="Unassembled WGS sequence"/>
</dbReference>
<name>A0A9N7Z941_PLEPL</name>
<dbReference type="EMBL" id="CADEAL010004268">
    <property type="protein sequence ID" value="CAB1455715.1"/>
    <property type="molecule type" value="Genomic_DNA"/>
</dbReference>
<keyword evidence="3" id="KW-1185">Reference proteome</keyword>
<dbReference type="AlphaFoldDB" id="A0A9N7Z941"/>
<feature type="region of interest" description="Disordered" evidence="1">
    <location>
        <begin position="108"/>
        <end position="220"/>
    </location>
</feature>
<organism evidence="2 3">
    <name type="scientific">Pleuronectes platessa</name>
    <name type="common">European plaice</name>
    <dbReference type="NCBI Taxonomy" id="8262"/>
    <lineage>
        <taxon>Eukaryota</taxon>
        <taxon>Metazoa</taxon>
        <taxon>Chordata</taxon>
        <taxon>Craniata</taxon>
        <taxon>Vertebrata</taxon>
        <taxon>Euteleostomi</taxon>
        <taxon>Actinopterygii</taxon>
        <taxon>Neopterygii</taxon>
        <taxon>Teleostei</taxon>
        <taxon>Neoteleostei</taxon>
        <taxon>Acanthomorphata</taxon>
        <taxon>Carangaria</taxon>
        <taxon>Pleuronectiformes</taxon>
        <taxon>Pleuronectoidei</taxon>
        <taxon>Pleuronectidae</taxon>
        <taxon>Pleuronectes</taxon>
    </lineage>
</organism>
<evidence type="ECO:0000313" key="2">
    <source>
        <dbReference type="EMBL" id="CAB1455715.1"/>
    </source>
</evidence>
<reference evidence="2" key="1">
    <citation type="submission" date="2020-03" db="EMBL/GenBank/DDBJ databases">
        <authorList>
            <person name="Weist P."/>
        </authorList>
    </citation>
    <scope>NUCLEOTIDE SEQUENCE</scope>
</reference>
<comment type="caution">
    <text evidence="2">The sequence shown here is derived from an EMBL/GenBank/DDBJ whole genome shotgun (WGS) entry which is preliminary data.</text>
</comment>
<feature type="compositionally biased region" description="Low complexity" evidence="1">
    <location>
        <begin position="186"/>
        <end position="201"/>
    </location>
</feature>
<evidence type="ECO:0000313" key="3">
    <source>
        <dbReference type="Proteomes" id="UP001153269"/>
    </source>
</evidence>
<feature type="region of interest" description="Disordered" evidence="1">
    <location>
        <begin position="43"/>
        <end position="93"/>
    </location>
</feature>
<evidence type="ECO:0000256" key="1">
    <source>
        <dbReference type="SAM" id="MobiDB-lite"/>
    </source>
</evidence>
<feature type="compositionally biased region" description="Basic and acidic residues" evidence="1">
    <location>
        <begin position="150"/>
        <end position="161"/>
    </location>
</feature>
<proteinExistence type="predicted"/>
<accession>A0A9N7Z941</accession>
<protein>
    <submittedName>
        <fullName evidence="2">Uncharacterized protein</fullName>
    </submittedName>
</protein>